<dbReference type="SMART" id="SM00387">
    <property type="entry name" value="HATPase_c"/>
    <property type="match status" value="1"/>
</dbReference>
<keyword evidence="6" id="KW-0547">Nucleotide-binding</keyword>
<accession>A0ABD4TAC8</accession>
<dbReference type="Pfam" id="PF13188">
    <property type="entry name" value="PAS_8"/>
    <property type="match status" value="1"/>
</dbReference>
<dbReference type="CDD" id="cd00130">
    <property type="entry name" value="PAS"/>
    <property type="match status" value="1"/>
</dbReference>
<dbReference type="GO" id="GO:0005524">
    <property type="term" value="F:ATP binding"/>
    <property type="evidence" value="ECO:0007669"/>
    <property type="project" value="UniProtKB-KW"/>
</dbReference>
<keyword evidence="11 13" id="KW-0472">Membrane</keyword>
<evidence type="ECO:0000313" key="17">
    <source>
        <dbReference type="EMBL" id="MCM2465416.1"/>
    </source>
</evidence>
<sequence>MKEGHPEHHFSGAFTKERLLVSGIAVSTLIAFGVTTFCLFTGIFIVFSHLFYIPIILAAYRYPERGVGFTGALAAGYLAEVLFFSGNGLEIANALLRIAMFFVVAVVISSLSGSLQARESRYRGIFETSGAGIFLFSPDTGKIGEMNRECSAMLGYAEGEVPEVSAIWPGYPGLAGALEEGRVEGLDCSLAARDGTPCPVLLSASLLPGRREGCVVVTGTAELKRMENRLRRSEETLRVILNTTDVGILLTDPGKRIVEANTAAVRLFGGAGREDLVGRNPYDLIAGRDREAARAYRKLALRGEGPASGECMFLRLDGTEWPAEISIIRFAQDGAAPERLVLSLRDITERRQAEEAMREEYQRLSAVNEVVTAATASHRLKDLLRVSLAKIVALLGFDHGAVYLMRPGSDTAVLCAREGTSGTLPEVVRRDDPFYLDFVRAGAVHCIEDFSTRYPGSGIRVLAVVPIPGDDGPAGWIRVGSRVRETITRSERGILLAIGKELGNTVVKGMLQEDLEAALASANRYLEEANAAAAEVNLYMDILTHDINNANTIAMGYLQMYLESPAESDGAIVGKSLAAVYQSNEIIRNVLTLRKLKSGSDELGPVQLEPVIRGICSYHTDARIACNGADATVLADDLISEVFANLVGNAIKFGGPTVEITISVEEGEDRVAVTVADTGPGIPDDLKPRLFERNQRGETKKSGKGLGLYIVRMLVERYGGSIRAGDRVPGHPEEGAAVTFTLPRCPPATG</sequence>
<evidence type="ECO:0000256" key="7">
    <source>
        <dbReference type="ARBA" id="ARBA00022777"/>
    </source>
</evidence>
<gene>
    <name evidence="17" type="ORF">DIC75_03655</name>
</gene>
<name>A0ABD4TAC8_9EURY</name>
<evidence type="ECO:0000313" key="18">
    <source>
        <dbReference type="Proteomes" id="UP001523230"/>
    </source>
</evidence>
<evidence type="ECO:0000259" key="14">
    <source>
        <dbReference type="PROSITE" id="PS50109"/>
    </source>
</evidence>
<dbReference type="Pfam" id="PF13426">
    <property type="entry name" value="PAS_9"/>
    <property type="match status" value="1"/>
</dbReference>
<dbReference type="PANTHER" id="PTHR42878">
    <property type="entry name" value="TWO-COMPONENT HISTIDINE KINASE"/>
    <property type="match status" value="1"/>
</dbReference>
<dbReference type="PANTHER" id="PTHR42878:SF7">
    <property type="entry name" value="SENSOR HISTIDINE KINASE GLRK"/>
    <property type="match status" value="1"/>
</dbReference>
<dbReference type="SUPFAM" id="SSF55785">
    <property type="entry name" value="PYP-like sensor domain (PAS domain)"/>
    <property type="match status" value="2"/>
</dbReference>
<evidence type="ECO:0000256" key="10">
    <source>
        <dbReference type="ARBA" id="ARBA00023012"/>
    </source>
</evidence>
<dbReference type="InterPro" id="IPR029016">
    <property type="entry name" value="GAF-like_dom_sf"/>
</dbReference>
<evidence type="ECO:0000256" key="3">
    <source>
        <dbReference type="ARBA" id="ARBA00012438"/>
    </source>
</evidence>
<organism evidence="17 18">
    <name type="scientific">Methanoculleus oceani</name>
    <dbReference type="NCBI Taxonomy" id="2184756"/>
    <lineage>
        <taxon>Archaea</taxon>
        <taxon>Methanobacteriati</taxon>
        <taxon>Methanobacteriota</taxon>
        <taxon>Stenosarchaea group</taxon>
        <taxon>Methanomicrobia</taxon>
        <taxon>Methanomicrobiales</taxon>
        <taxon>Methanomicrobiaceae</taxon>
        <taxon>Methanoculleus</taxon>
    </lineage>
</organism>
<feature type="domain" description="PAS" evidence="15">
    <location>
        <begin position="118"/>
        <end position="161"/>
    </location>
</feature>
<comment type="caution">
    <text evidence="17">The sequence shown here is derived from an EMBL/GenBank/DDBJ whole genome shotgun (WGS) entry which is preliminary data.</text>
</comment>
<dbReference type="CDD" id="cd00075">
    <property type="entry name" value="HATPase"/>
    <property type="match status" value="1"/>
</dbReference>
<dbReference type="Gene3D" id="3.30.450.40">
    <property type="match status" value="1"/>
</dbReference>
<dbReference type="Gene3D" id="3.30.565.10">
    <property type="entry name" value="Histidine kinase-like ATPase, C-terminal domain"/>
    <property type="match status" value="1"/>
</dbReference>
<dbReference type="GO" id="GO:0004673">
    <property type="term" value="F:protein histidine kinase activity"/>
    <property type="evidence" value="ECO:0007669"/>
    <property type="project" value="UniProtKB-EC"/>
</dbReference>
<feature type="domain" description="PAS" evidence="15">
    <location>
        <begin position="233"/>
        <end position="304"/>
    </location>
</feature>
<feature type="coiled-coil region" evidence="12">
    <location>
        <begin position="216"/>
        <end position="243"/>
    </location>
</feature>
<evidence type="ECO:0000256" key="9">
    <source>
        <dbReference type="ARBA" id="ARBA00022989"/>
    </source>
</evidence>
<dbReference type="PRINTS" id="PR00344">
    <property type="entry name" value="BCTRLSENSOR"/>
</dbReference>
<dbReference type="InterPro" id="IPR003594">
    <property type="entry name" value="HATPase_dom"/>
</dbReference>
<dbReference type="GO" id="GO:0016020">
    <property type="term" value="C:membrane"/>
    <property type="evidence" value="ECO:0007669"/>
    <property type="project" value="UniProtKB-SubCell"/>
</dbReference>
<keyword evidence="5 13" id="KW-0812">Transmembrane</keyword>
<dbReference type="PROSITE" id="PS50109">
    <property type="entry name" value="HIS_KIN"/>
    <property type="match status" value="1"/>
</dbReference>
<dbReference type="InterPro" id="IPR035965">
    <property type="entry name" value="PAS-like_dom_sf"/>
</dbReference>
<reference evidence="17 18" key="1">
    <citation type="submission" date="2018-05" db="EMBL/GenBank/DDBJ databases">
        <title>Isolation and characterization of genus Methanoculleus species and their viruses from deep sea marine sediment offshore southwestern Taiwan.</title>
        <authorList>
            <person name="Wei W.-H."/>
            <person name="Chen W.-C."/>
            <person name="Lai M.-C."/>
            <person name="Chen S.-C."/>
        </authorList>
    </citation>
    <scope>NUCLEOTIDE SEQUENCE [LARGE SCALE GENOMIC DNA]</scope>
    <source>
        <strain evidence="17 18">CWC-02</strain>
    </source>
</reference>
<evidence type="ECO:0000256" key="2">
    <source>
        <dbReference type="ARBA" id="ARBA00004141"/>
    </source>
</evidence>
<feature type="transmembrane region" description="Helical" evidence="13">
    <location>
        <begin position="20"/>
        <end position="53"/>
    </location>
</feature>
<dbReference type="Gene3D" id="3.30.450.20">
    <property type="entry name" value="PAS domain"/>
    <property type="match status" value="2"/>
</dbReference>
<dbReference type="PROSITE" id="PS50112">
    <property type="entry name" value="PAS"/>
    <property type="match status" value="2"/>
</dbReference>
<dbReference type="SMART" id="SM00091">
    <property type="entry name" value="PAS"/>
    <property type="match status" value="2"/>
</dbReference>
<dbReference type="Pfam" id="PF02518">
    <property type="entry name" value="HATPase_c"/>
    <property type="match status" value="1"/>
</dbReference>
<keyword evidence="9 13" id="KW-1133">Transmembrane helix</keyword>
<evidence type="ECO:0000256" key="4">
    <source>
        <dbReference type="ARBA" id="ARBA00022679"/>
    </source>
</evidence>
<feature type="transmembrane region" description="Helical" evidence="13">
    <location>
        <begin position="65"/>
        <end position="85"/>
    </location>
</feature>
<comment type="catalytic activity">
    <reaction evidence="1">
        <text>ATP + protein L-histidine = ADP + protein N-phospho-L-histidine.</text>
        <dbReference type="EC" id="2.7.13.3"/>
    </reaction>
</comment>
<evidence type="ECO:0000256" key="12">
    <source>
        <dbReference type="SAM" id="Coils"/>
    </source>
</evidence>
<feature type="domain" description="PAC" evidence="16">
    <location>
        <begin position="307"/>
        <end position="359"/>
    </location>
</feature>
<dbReference type="InterPro" id="IPR000700">
    <property type="entry name" value="PAS-assoc_C"/>
</dbReference>
<keyword evidence="4" id="KW-0808">Transferase</keyword>
<dbReference type="InterPro" id="IPR036890">
    <property type="entry name" value="HATPase_C_sf"/>
</dbReference>
<dbReference type="Proteomes" id="UP001523230">
    <property type="component" value="Unassembled WGS sequence"/>
</dbReference>
<evidence type="ECO:0000256" key="6">
    <source>
        <dbReference type="ARBA" id="ARBA00022741"/>
    </source>
</evidence>
<evidence type="ECO:0000256" key="5">
    <source>
        <dbReference type="ARBA" id="ARBA00022692"/>
    </source>
</evidence>
<evidence type="ECO:0000259" key="15">
    <source>
        <dbReference type="PROSITE" id="PS50112"/>
    </source>
</evidence>
<evidence type="ECO:0000256" key="13">
    <source>
        <dbReference type="SAM" id="Phobius"/>
    </source>
</evidence>
<comment type="subcellular location">
    <subcellularLocation>
        <location evidence="2">Membrane</location>
        <topology evidence="2">Multi-pass membrane protein</topology>
    </subcellularLocation>
</comment>
<dbReference type="EMBL" id="QFDM01000001">
    <property type="protein sequence ID" value="MCM2465416.1"/>
    <property type="molecule type" value="Genomic_DNA"/>
</dbReference>
<dbReference type="GO" id="GO:0000160">
    <property type="term" value="P:phosphorelay signal transduction system"/>
    <property type="evidence" value="ECO:0007669"/>
    <property type="project" value="UniProtKB-KW"/>
</dbReference>
<dbReference type="SUPFAM" id="SSF55781">
    <property type="entry name" value="GAF domain-like"/>
    <property type="match status" value="1"/>
</dbReference>
<dbReference type="InterPro" id="IPR005467">
    <property type="entry name" value="His_kinase_dom"/>
</dbReference>
<protein>
    <recommendedName>
        <fullName evidence="3">histidine kinase</fullName>
        <ecNumber evidence="3">2.7.13.3</ecNumber>
    </recommendedName>
</protein>
<dbReference type="RefSeq" id="WP_250986650.1">
    <property type="nucleotide sequence ID" value="NZ_QFDM01000001.1"/>
</dbReference>
<dbReference type="InterPro" id="IPR004358">
    <property type="entry name" value="Sig_transdc_His_kin-like_C"/>
</dbReference>
<keyword evidence="8" id="KW-0067">ATP-binding</keyword>
<dbReference type="AlphaFoldDB" id="A0ABD4TAC8"/>
<evidence type="ECO:0000256" key="11">
    <source>
        <dbReference type="ARBA" id="ARBA00023136"/>
    </source>
</evidence>
<keyword evidence="10" id="KW-0902">Two-component regulatory system</keyword>
<evidence type="ECO:0000256" key="8">
    <source>
        <dbReference type="ARBA" id="ARBA00022840"/>
    </source>
</evidence>
<dbReference type="NCBIfam" id="TIGR00229">
    <property type="entry name" value="sensory_box"/>
    <property type="match status" value="1"/>
</dbReference>
<evidence type="ECO:0000259" key="16">
    <source>
        <dbReference type="PROSITE" id="PS50113"/>
    </source>
</evidence>
<dbReference type="InterPro" id="IPR000014">
    <property type="entry name" value="PAS"/>
</dbReference>
<dbReference type="PROSITE" id="PS50113">
    <property type="entry name" value="PAC"/>
    <property type="match status" value="1"/>
</dbReference>
<keyword evidence="18" id="KW-1185">Reference proteome</keyword>
<evidence type="ECO:0000256" key="1">
    <source>
        <dbReference type="ARBA" id="ARBA00000085"/>
    </source>
</evidence>
<dbReference type="InterPro" id="IPR050351">
    <property type="entry name" value="BphY/WalK/GraS-like"/>
</dbReference>
<feature type="transmembrane region" description="Helical" evidence="13">
    <location>
        <begin position="91"/>
        <end position="113"/>
    </location>
</feature>
<proteinExistence type="predicted"/>
<dbReference type="EC" id="2.7.13.3" evidence="3"/>
<keyword evidence="7" id="KW-0418">Kinase</keyword>
<dbReference type="SUPFAM" id="SSF55874">
    <property type="entry name" value="ATPase domain of HSP90 chaperone/DNA topoisomerase II/histidine kinase"/>
    <property type="match status" value="1"/>
</dbReference>
<feature type="domain" description="Histidine kinase" evidence="14">
    <location>
        <begin position="639"/>
        <end position="746"/>
    </location>
</feature>
<keyword evidence="12" id="KW-0175">Coiled coil</keyword>